<dbReference type="InterPro" id="IPR052564">
    <property type="entry name" value="N-acetyltrans/Recomb-assoc"/>
</dbReference>
<dbReference type="InterPro" id="IPR000182">
    <property type="entry name" value="GNAT_dom"/>
</dbReference>
<dbReference type="InterPro" id="IPR016181">
    <property type="entry name" value="Acyl_CoA_acyltransferase"/>
</dbReference>
<dbReference type="SUPFAM" id="SSF54909">
    <property type="entry name" value="Dimeric alpha+beta barrel"/>
    <property type="match status" value="1"/>
</dbReference>
<reference evidence="2 3" key="1">
    <citation type="submission" date="2019-03" db="EMBL/GenBank/DDBJ databases">
        <title>Genomics of glacier-inhabiting Cryobacterium strains.</title>
        <authorList>
            <person name="Liu Q."/>
            <person name="Xin Y.-H."/>
        </authorList>
    </citation>
    <scope>NUCLEOTIDE SEQUENCE [LARGE SCALE GENOMIC DNA]</scope>
    <source>
        <strain evidence="2 3">Sr39</strain>
    </source>
</reference>
<comment type="caution">
    <text evidence="2">The sequence shown here is derived from an EMBL/GenBank/DDBJ whole genome shotgun (WGS) entry which is preliminary data.</text>
</comment>
<dbReference type="GO" id="GO:0016747">
    <property type="term" value="F:acyltransferase activity, transferring groups other than amino-acyl groups"/>
    <property type="evidence" value="ECO:0007669"/>
    <property type="project" value="InterPro"/>
</dbReference>
<gene>
    <name evidence="2" type="ORF">E3T39_06625</name>
</gene>
<accession>A0A4V3ISS8</accession>
<keyword evidence="2" id="KW-0808">Transferase</keyword>
<name>A0A4V3ISS8_9MICO</name>
<sequence>MELNKSTDTQAVVIRSYGQADAADTLAIFLAAVTETAAADYSPEQIQAWARPEARDLTTWHASMQERNSYVATVDGAPAGFSDVNSVGYIDMLFVAPRCQRQGVARQLIARVEAHARTAQLAELTADVSITARPFFERHGFTVEAEQHPVTGGVRLTNYKMKKKILDSAVCLSGQLACHTQDQANTVRDHLALHLALTRAEPGCRSFNVTATSDPLVWQVEERFEHEAAFATHQERVASSEWGQATSGIERRYSSTERFGATLTLGNNTTQLDVTASAIVH</sequence>
<dbReference type="AlphaFoldDB" id="A0A4V3ISS8"/>
<dbReference type="CDD" id="cd04301">
    <property type="entry name" value="NAT_SF"/>
    <property type="match status" value="1"/>
</dbReference>
<dbReference type="InterPro" id="IPR011008">
    <property type="entry name" value="Dimeric_a/b-barrel"/>
</dbReference>
<proteinExistence type="predicted"/>
<dbReference type="Pfam" id="PF03992">
    <property type="entry name" value="ABM"/>
    <property type="match status" value="1"/>
</dbReference>
<dbReference type="SUPFAM" id="SSF55729">
    <property type="entry name" value="Acyl-CoA N-acyltransferases (Nat)"/>
    <property type="match status" value="1"/>
</dbReference>
<dbReference type="OrthoDB" id="9812192at2"/>
<dbReference type="Proteomes" id="UP000298170">
    <property type="component" value="Unassembled WGS sequence"/>
</dbReference>
<dbReference type="Pfam" id="PF13673">
    <property type="entry name" value="Acetyltransf_10"/>
    <property type="match status" value="1"/>
</dbReference>
<evidence type="ECO:0000313" key="3">
    <source>
        <dbReference type="Proteomes" id="UP000298170"/>
    </source>
</evidence>
<organism evidence="2 3">
    <name type="scientific">Cryobacterium suzukii</name>
    <dbReference type="NCBI Taxonomy" id="1259198"/>
    <lineage>
        <taxon>Bacteria</taxon>
        <taxon>Bacillati</taxon>
        <taxon>Actinomycetota</taxon>
        <taxon>Actinomycetes</taxon>
        <taxon>Micrococcales</taxon>
        <taxon>Microbacteriaceae</taxon>
        <taxon>Cryobacterium</taxon>
    </lineage>
</organism>
<dbReference type="RefSeq" id="WP_134513904.1">
    <property type="nucleotide sequence ID" value="NZ_SOHJ01000004.1"/>
</dbReference>
<feature type="domain" description="N-acetyltransferase" evidence="1">
    <location>
        <begin position="12"/>
        <end position="166"/>
    </location>
</feature>
<evidence type="ECO:0000313" key="2">
    <source>
        <dbReference type="EMBL" id="TFD61702.1"/>
    </source>
</evidence>
<dbReference type="PANTHER" id="PTHR43451">
    <property type="entry name" value="ACETYLTRANSFERASE (GNAT) FAMILY PROTEIN"/>
    <property type="match status" value="1"/>
</dbReference>
<dbReference type="Gene3D" id="3.30.70.100">
    <property type="match status" value="1"/>
</dbReference>
<evidence type="ECO:0000259" key="1">
    <source>
        <dbReference type="PROSITE" id="PS51186"/>
    </source>
</evidence>
<dbReference type="PROSITE" id="PS51186">
    <property type="entry name" value="GNAT"/>
    <property type="match status" value="1"/>
</dbReference>
<dbReference type="PANTHER" id="PTHR43451:SF1">
    <property type="entry name" value="ACETYLTRANSFERASE"/>
    <property type="match status" value="1"/>
</dbReference>
<dbReference type="EMBL" id="SOHJ01000004">
    <property type="protein sequence ID" value="TFD61702.1"/>
    <property type="molecule type" value="Genomic_DNA"/>
</dbReference>
<dbReference type="Gene3D" id="3.40.630.30">
    <property type="match status" value="1"/>
</dbReference>
<dbReference type="InterPro" id="IPR007138">
    <property type="entry name" value="ABM_dom"/>
</dbReference>
<keyword evidence="3" id="KW-1185">Reference proteome</keyword>
<protein>
    <submittedName>
        <fullName evidence="2">GNAT family N-acetyltransferase</fullName>
    </submittedName>
</protein>